<feature type="non-terminal residue" evidence="1">
    <location>
        <position position="502"/>
    </location>
</feature>
<gene>
    <name evidence="1" type="primary">DED81_1</name>
    <name evidence="1" type="ORF">LPJ66_001910</name>
</gene>
<organism evidence="1 2">
    <name type="scientific">Kickxella alabastrina</name>
    <dbReference type="NCBI Taxonomy" id="61397"/>
    <lineage>
        <taxon>Eukaryota</taxon>
        <taxon>Fungi</taxon>
        <taxon>Fungi incertae sedis</taxon>
        <taxon>Zoopagomycota</taxon>
        <taxon>Kickxellomycotina</taxon>
        <taxon>Kickxellomycetes</taxon>
        <taxon>Kickxellales</taxon>
        <taxon>Kickxellaceae</taxon>
        <taxon>Kickxella</taxon>
    </lineage>
</organism>
<protein>
    <submittedName>
        <fullName evidence="1">Asparagine--tRNA ligase</fullName>
        <ecNumber evidence="1">6.1.1.22</ecNumber>
    </submittedName>
</protein>
<evidence type="ECO:0000313" key="1">
    <source>
        <dbReference type="EMBL" id="KAJ1899754.1"/>
    </source>
</evidence>
<reference evidence="1" key="1">
    <citation type="submission" date="2022-07" db="EMBL/GenBank/DDBJ databases">
        <title>Phylogenomic reconstructions and comparative analyses of Kickxellomycotina fungi.</title>
        <authorList>
            <person name="Reynolds N.K."/>
            <person name="Stajich J.E."/>
            <person name="Barry K."/>
            <person name="Grigoriev I.V."/>
            <person name="Crous P."/>
            <person name="Smith M.E."/>
        </authorList>
    </citation>
    <scope>NUCLEOTIDE SEQUENCE</scope>
    <source>
        <strain evidence="1">Benny 63K</strain>
    </source>
</reference>
<dbReference type="Proteomes" id="UP001150581">
    <property type="component" value="Unassembled WGS sequence"/>
</dbReference>
<proteinExistence type="predicted"/>
<keyword evidence="1" id="KW-0436">Ligase</keyword>
<dbReference type="EMBL" id="JANBPG010000128">
    <property type="protein sequence ID" value="KAJ1899754.1"/>
    <property type="molecule type" value="Genomic_DNA"/>
</dbReference>
<keyword evidence="2" id="KW-1185">Reference proteome</keyword>
<sequence length="502" mass="56264">MSSEELATKIAQMDIAALVFTDEATGSDEAGNGSKDAPYKTPQAALAHIASLPEDKQEEAKILTKKAEEDYTYITPSALKRAKKAYELSVKKALKQAEQDARDQAQVEAKLAEEQRRIAESMEIVLTEDPTLPQATRIRVVDAKANRNTRIKVSGWVSRHRVQGRDMMFIVLRDGTGFLQCVLTNQLCRTYDALTLTIESSVTLYGEIKEVPEGKSAPDGHELIVDFWEVIGKAPGGDESIENLFNSNSDPSVLLQQRHLVIRGDKASSILKVRSRVMKAFRDHFDNVGYTEVTPPCMVQTQVEGGSTLFSFNYYGEEAYLTQSSQLYLETCLPSMGGVYTMSESYRAEKSHTRRHLSEYTHCEAEVPFITFDELLDGIENMIKDVVNRVWAEPETRAMIQALNPEFEPLTEPFVRMRYEEGIKWLNEHGIKRAEDGQDFEFGDDIPEAPERVMTDAIGKPIFLTHFPGPIKAFYMPPCKDDPRVTESADLLMPSVGEIVGG</sequence>
<accession>A0ACC1IRV9</accession>
<comment type="caution">
    <text evidence="1">The sequence shown here is derived from an EMBL/GenBank/DDBJ whole genome shotgun (WGS) entry which is preliminary data.</text>
</comment>
<evidence type="ECO:0000313" key="2">
    <source>
        <dbReference type="Proteomes" id="UP001150581"/>
    </source>
</evidence>
<name>A0ACC1IRV9_9FUNG</name>
<dbReference type="EC" id="6.1.1.22" evidence="1"/>